<keyword evidence="4 9" id="KW-0863">Zinc-finger</keyword>
<dbReference type="STRING" id="2769.R7QNN3"/>
<dbReference type="FunFam" id="3.30.160.60:FF:000202">
    <property type="entry name" value="Zinc finger protein 574"/>
    <property type="match status" value="1"/>
</dbReference>
<feature type="region of interest" description="Disordered" evidence="10">
    <location>
        <begin position="1"/>
        <end position="47"/>
    </location>
</feature>
<dbReference type="GO" id="GO:0003677">
    <property type="term" value="F:DNA binding"/>
    <property type="evidence" value="ECO:0007669"/>
    <property type="project" value="UniProtKB-KW"/>
</dbReference>
<dbReference type="GO" id="GO:0000981">
    <property type="term" value="F:DNA-binding transcription factor activity, RNA polymerase II-specific"/>
    <property type="evidence" value="ECO:0007669"/>
    <property type="project" value="TreeGrafter"/>
</dbReference>
<dbReference type="OMA" id="HEMKSYE"/>
<evidence type="ECO:0000256" key="7">
    <source>
        <dbReference type="ARBA" id="ARBA00023163"/>
    </source>
</evidence>
<keyword evidence="5" id="KW-0862">Zinc</keyword>
<feature type="domain" description="C2H2-type" evidence="11">
    <location>
        <begin position="115"/>
        <end position="145"/>
    </location>
</feature>
<protein>
    <recommendedName>
        <fullName evidence="11">C2H2-type domain-containing protein</fullName>
    </recommendedName>
</protein>
<evidence type="ECO:0000256" key="5">
    <source>
        <dbReference type="ARBA" id="ARBA00022833"/>
    </source>
</evidence>
<accession>R7QNN3</accession>
<dbReference type="RefSeq" id="XP_005710406.1">
    <property type="nucleotide sequence ID" value="XM_005710349.1"/>
</dbReference>
<feature type="compositionally biased region" description="Basic residues" evidence="10">
    <location>
        <begin position="1"/>
        <end position="11"/>
    </location>
</feature>
<dbReference type="Proteomes" id="UP000012073">
    <property type="component" value="Unassembled WGS sequence"/>
</dbReference>
<keyword evidence="8" id="KW-0539">Nucleus</keyword>
<evidence type="ECO:0000256" key="1">
    <source>
        <dbReference type="ARBA" id="ARBA00004123"/>
    </source>
</evidence>
<keyword evidence="6" id="KW-0805">Transcription regulation</keyword>
<proteinExistence type="predicted"/>
<dbReference type="Pfam" id="PF00096">
    <property type="entry name" value="zf-C2H2"/>
    <property type="match status" value="4"/>
</dbReference>
<feature type="domain" description="C2H2-type" evidence="11">
    <location>
        <begin position="177"/>
        <end position="204"/>
    </location>
</feature>
<dbReference type="EMBL" id="HG002126">
    <property type="protein sequence ID" value="CDF40112.1"/>
    <property type="molecule type" value="Genomic_DNA"/>
</dbReference>
<keyword evidence="3" id="KW-0677">Repeat</keyword>
<keyword evidence="7" id="KW-0804">Transcription</keyword>
<name>R7QNN3_CHOCR</name>
<evidence type="ECO:0000256" key="9">
    <source>
        <dbReference type="PROSITE-ProRule" id="PRU00042"/>
    </source>
</evidence>
<gene>
    <name evidence="12" type="ORF">CHC_T00006985001</name>
</gene>
<comment type="subcellular location">
    <subcellularLocation>
        <location evidence="1">Nucleus</location>
    </subcellularLocation>
</comment>
<dbReference type="SUPFAM" id="SSF57667">
    <property type="entry name" value="beta-beta-alpha zinc fingers"/>
    <property type="match status" value="3"/>
</dbReference>
<dbReference type="AlphaFoldDB" id="R7QNN3"/>
<evidence type="ECO:0000256" key="3">
    <source>
        <dbReference type="ARBA" id="ARBA00022737"/>
    </source>
</evidence>
<evidence type="ECO:0000313" key="12">
    <source>
        <dbReference type="EMBL" id="CDF40112.1"/>
    </source>
</evidence>
<evidence type="ECO:0000256" key="6">
    <source>
        <dbReference type="ARBA" id="ARBA00023015"/>
    </source>
</evidence>
<dbReference type="PROSITE" id="PS50157">
    <property type="entry name" value="ZINC_FINGER_C2H2_2"/>
    <property type="match status" value="4"/>
</dbReference>
<feature type="domain" description="C2H2-type" evidence="11">
    <location>
        <begin position="146"/>
        <end position="176"/>
    </location>
</feature>
<dbReference type="GO" id="GO:0032502">
    <property type="term" value="P:developmental process"/>
    <property type="evidence" value="ECO:0007669"/>
    <property type="project" value="UniProtKB-ARBA"/>
</dbReference>
<dbReference type="FunFam" id="3.30.160.60:FF:000072">
    <property type="entry name" value="zinc finger protein 143 isoform X1"/>
    <property type="match status" value="1"/>
</dbReference>
<dbReference type="InterPro" id="IPR036236">
    <property type="entry name" value="Znf_C2H2_sf"/>
</dbReference>
<dbReference type="Gene3D" id="3.30.160.60">
    <property type="entry name" value="Classic Zinc Finger"/>
    <property type="match status" value="5"/>
</dbReference>
<dbReference type="GO" id="GO:0005634">
    <property type="term" value="C:nucleus"/>
    <property type="evidence" value="ECO:0007669"/>
    <property type="project" value="UniProtKB-SubCell"/>
</dbReference>
<dbReference type="GeneID" id="17318121"/>
<dbReference type="PANTHER" id="PTHR24394">
    <property type="entry name" value="ZINC FINGER PROTEIN"/>
    <property type="match status" value="1"/>
</dbReference>
<evidence type="ECO:0000256" key="10">
    <source>
        <dbReference type="SAM" id="MobiDB-lite"/>
    </source>
</evidence>
<dbReference type="OrthoDB" id="5693at2759"/>
<sequence>MSASRHPKRPQRSFDPPEDIFSRQIGPSSSSSRTGARSSEMGRTSSSSYWSTVIDRHQCDGCGSHYNNKRELELHSTTCQGNAKPFVCPECPTAFKKNSNLAKHMRLVHRGEKNFACTEPGCDRKFGQKSNLNSHVKAVHLGEKPYVCEEQGCTRKFSQKSGLKAHIKTVHHHERPYKCHCGSSFGHRGDLNRHIRVLHDKERPFVCPQCPDRKAFGRKSVLMRHLLTHQSEPSSSSTRR</sequence>
<evidence type="ECO:0000256" key="8">
    <source>
        <dbReference type="ARBA" id="ARBA00023242"/>
    </source>
</evidence>
<dbReference type="PROSITE" id="PS00028">
    <property type="entry name" value="ZINC_FINGER_C2H2_1"/>
    <property type="match status" value="3"/>
</dbReference>
<dbReference type="Gramene" id="CDF40112">
    <property type="protein sequence ID" value="CDF40112"/>
    <property type="gene ID" value="CHC_T00006985001"/>
</dbReference>
<dbReference type="KEGG" id="ccp:CHC_T00006985001"/>
<reference evidence="13" key="1">
    <citation type="journal article" date="2013" name="Proc. Natl. Acad. Sci. U.S.A.">
        <title>Genome structure and metabolic features in the red seaweed Chondrus crispus shed light on evolution of the Archaeplastida.</title>
        <authorList>
            <person name="Collen J."/>
            <person name="Porcel B."/>
            <person name="Carre W."/>
            <person name="Ball S.G."/>
            <person name="Chaparro C."/>
            <person name="Tonon T."/>
            <person name="Barbeyron T."/>
            <person name="Michel G."/>
            <person name="Noel B."/>
            <person name="Valentin K."/>
            <person name="Elias M."/>
            <person name="Artiguenave F."/>
            <person name="Arun A."/>
            <person name="Aury J.M."/>
            <person name="Barbosa-Neto J.F."/>
            <person name="Bothwell J.H."/>
            <person name="Bouget F.Y."/>
            <person name="Brillet L."/>
            <person name="Cabello-Hurtado F."/>
            <person name="Capella-Gutierrez S."/>
            <person name="Charrier B."/>
            <person name="Cladiere L."/>
            <person name="Cock J.M."/>
            <person name="Coelho S.M."/>
            <person name="Colleoni C."/>
            <person name="Czjzek M."/>
            <person name="Da Silva C."/>
            <person name="Delage L."/>
            <person name="Denoeud F."/>
            <person name="Deschamps P."/>
            <person name="Dittami S.M."/>
            <person name="Gabaldon T."/>
            <person name="Gachon C.M."/>
            <person name="Groisillier A."/>
            <person name="Herve C."/>
            <person name="Jabbari K."/>
            <person name="Katinka M."/>
            <person name="Kloareg B."/>
            <person name="Kowalczyk N."/>
            <person name="Labadie K."/>
            <person name="Leblanc C."/>
            <person name="Lopez P.J."/>
            <person name="McLachlan D.H."/>
            <person name="Meslet-Cladiere L."/>
            <person name="Moustafa A."/>
            <person name="Nehr Z."/>
            <person name="Nyvall Collen P."/>
            <person name="Panaud O."/>
            <person name="Partensky F."/>
            <person name="Poulain J."/>
            <person name="Rensing S.A."/>
            <person name="Rousvoal S."/>
            <person name="Samson G."/>
            <person name="Symeonidi A."/>
            <person name="Weissenbach J."/>
            <person name="Zambounis A."/>
            <person name="Wincker P."/>
            <person name="Boyen C."/>
        </authorList>
    </citation>
    <scope>NUCLEOTIDE SEQUENCE [LARGE SCALE GENOMIC DNA]</scope>
    <source>
        <strain evidence="13">cv. Stackhouse</strain>
    </source>
</reference>
<dbReference type="PhylomeDB" id="R7QNN3"/>
<evidence type="ECO:0000259" key="11">
    <source>
        <dbReference type="PROSITE" id="PS50157"/>
    </source>
</evidence>
<evidence type="ECO:0000313" key="13">
    <source>
        <dbReference type="Proteomes" id="UP000012073"/>
    </source>
</evidence>
<dbReference type="GO" id="GO:0008270">
    <property type="term" value="F:zinc ion binding"/>
    <property type="evidence" value="ECO:0007669"/>
    <property type="project" value="UniProtKB-KW"/>
</dbReference>
<keyword evidence="2" id="KW-0479">Metal-binding</keyword>
<dbReference type="PANTHER" id="PTHR24394:SF48">
    <property type="entry name" value="ZINC FINGER PROTEIN 771"/>
    <property type="match status" value="1"/>
</dbReference>
<evidence type="ECO:0000256" key="2">
    <source>
        <dbReference type="ARBA" id="ARBA00022723"/>
    </source>
</evidence>
<evidence type="ECO:0000256" key="4">
    <source>
        <dbReference type="ARBA" id="ARBA00022771"/>
    </source>
</evidence>
<dbReference type="SMART" id="SM00355">
    <property type="entry name" value="ZnF_C2H2"/>
    <property type="match status" value="6"/>
</dbReference>
<feature type="compositionally biased region" description="Low complexity" evidence="10">
    <location>
        <begin position="22"/>
        <end position="47"/>
    </location>
</feature>
<feature type="domain" description="C2H2-type" evidence="11">
    <location>
        <begin position="86"/>
        <end position="114"/>
    </location>
</feature>
<organism evidence="12 13">
    <name type="scientific">Chondrus crispus</name>
    <name type="common">Carrageen Irish moss</name>
    <name type="synonym">Polymorpha crispa</name>
    <dbReference type="NCBI Taxonomy" id="2769"/>
    <lineage>
        <taxon>Eukaryota</taxon>
        <taxon>Rhodophyta</taxon>
        <taxon>Florideophyceae</taxon>
        <taxon>Rhodymeniophycidae</taxon>
        <taxon>Gigartinales</taxon>
        <taxon>Gigartinaceae</taxon>
        <taxon>Chondrus</taxon>
    </lineage>
</organism>
<dbReference type="InterPro" id="IPR013087">
    <property type="entry name" value="Znf_C2H2_type"/>
</dbReference>
<keyword evidence="13" id="KW-1185">Reference proteome</keyword>